<proteinExistence type="predicted"/>
<evidence type="ECO:0000313" key="2">
    <source>
        <dbReference type="EMBL" id="MBD2564985.1"/>
    </source>
</evidence>
<keyword evidence="3" id="KW-1185">Reference proteome</keyword>
<reference evidence="2 3" key="1">
    <citation type="journal article" date="2020" name="ISME J.">
        <title>Comparative genomics reveals insights into cyanobacterial evolution and habitat adaptation.</title>
        <authorList>
            <person name="Chen M.Y."/>
            <person name="Teng W.K."/>
            <person name="Zhao L."/>
            <person name="Hu C.X."/>
            <person name="Zhou Y.K."/>
            <person name="Han B.P."/>
            <person name="Song L.R."/>
            <person name="Shu W.S."/>
        </authorList>
    </citation>
    <scope>NUCLEOTIDE SEQUENCE [LARGE SCALE GENOMIC DNA]</scope>
    <source>
        <strain evidence="2 3">FACHB-391</strain>
    </source>
</reference>
<dbReference type="Proteomes" id="UP000604661">
    <property type="component" value="Unassembled WGS sequence"/>
</dbReference>
<evidence type="ECO:0000256" key="1">
    <source>
        <dbReference type="ARBA" id="ARBA00022679"/>
    </source>
</evidence>
<dbReference type="PANTHER" id="PTHR46401">
    <property type="entry name" value="GLYCOSYLTRANSFERASE WBBK-RELATED"/>
    <property type="match status" value="1"/>
</dbReference>
<dbReference type="PANTHER" id="PTHR46401:SF2">
    <property type="entry name" value="GLYCOSYLTRANSFERASE WBBK-RELATED"/>
    <property type="match status" value="1"/>
</dbReference>
<comment type="caution">
    <text evidence="2">The sequence shown here is derived from an EMBL/GenBank/DDBJ whole genome shotgun (WGS) entry which is preliminary data.</text>
</comment>
<name>A0ABR8F7Z2_NOSLI</name>
<dbReference type="Pfam" id="PF13692">
    <property type="entry name" value="Glyco_trans_1_4"/>
    <property type="match status" value="1"/>
</dbReference>
<evidence type="ECO:0000313" key="3">
    <source>
        <dbReference type="Proteomes" id="UP000604661"/>
    </source>
</evidence>
<gene>
    <name evidence="2" type="ORF">H6G95_31285</name>
</gene>
<dbReference type="Gene3D" id="3.40.50.2000">
    <property type="entry name" value="Glycogen Phosphorylase B"/>
    <property type="match status" value="2"/>
</dbReference>
<keyword evidence="1" id="KW-0808">Transferase</keyword>
<dbReference type="SUPFAM" id="SSF53756">
    <property type="entry name" value="UDP-Glycosyltransferase/glycogen phosphorylase"/>
    <property type="match status" value="1"/>
</dbReference>
<organism evidence="2 3">
    <name type="scientific">Nostoc linckia FACHB-391</name>
    <dbReference type="NCBI Taxonomy" id="2692906"/>
    <lineage>
        <taxon>Bacteria</taxon>
        <taxon>Bacillati</taxon>
        <taxon>Cyanobacteriota</taxon>
        <taxon>Cyanophyceae</taxon>
        <taxon>Nostocales</taxon>
        <taxon>Nostocaceae</taxon>
        <taxon>Nostoc</taxon>
    </lineage>
</organism>
<protein>
    <submittedName>
        <fullName evidence="2">Glycosyltransferase</fullName>
    </submittedName>
</protein>
<sequence>MKSIFLPQVTDDNPYTKQLIDNLEKLDIKVEFPSLQSSRTFFLPEVVLHGKADIVHLHWLHPFFIHSTNIVVNLLKLLIVIFELVVLKMIGIKIIWTVHNLKNHENINLTLDRIYNIVVAKLSNGIITHCQAAKEEVIKEFSVKKKDKIFVVPHGNYIECYENKIEKVTARESLGLKDSNLVFLFLGTIRPYKGVFELIDTFNQLSSDKVQLVIAGRVHNDNQEMTDTLKQKIANNQRIKLIPGFIPADKIQLYMNACDVVIFPYRDILTSGAVVLAMSFGRACIAPRKGCIGEVLDDTGAFLYQIDDENGLKKAMNSALEKHSELFFMGQHNLQLAQQYNWEHIAKMTADVYRYCL</sequence>
<accession>A0ABR8F7Z2</accession>
<dbReference type="EMBL" id="JACJTE010000065">
    <property type="protein sequence ID" value="MBD2564985.1"/>
    <property type="molecule type" value="Genomic_DNA"/>
</dbReference>